<sequence length="861" mass="96449">MKLADLLMEYNVYNVQDLDRAVSEIAHDISDPIVTSRLVKVVRRLAINSLDWLRPMTQAPANSPEWAQKSAALGDLYQFVMTPELRAQLTELSHYLQALVQDREGKPTESDPDFNFKNQKYLDSVSTLNNLEKIQYSDLLRKMGEYYARGSRRAVKDDAGTHTVLETGGYRWVELDNQDAFKREGSVLQNCIGRHYTYAGTQKSGEKILVLKDPTNASHVATRIHGKVIQEIKGKQNKPPAEKYMPASNDLIQHFGLKLSSTSAQDFSGAGYVMAPNNTLQHWKQVYPPESVGEFDGYQITKWSAPLTIWRNTWGDGSSLWDMAESAQRYDVFRGSNVVLSLAVEKKQGRGTSNQLAGLSNISDRVSPNELVKLIDHVMALAGVSQIKMGVVVGASEHGIWEKNGKIVTMDEAITRVPLMQVPAGQWVWYQVPVGVPSDSYDSIFGLNKSDYFARDVIGLEGTGPSLNQQFNVVASSGYYGGGPTSSIGGLNLRDYSKIQDYDMNWLNENLMPLVKKFNLQLDVNGPFLRSGDQLMTFEQAYPQKLIVETPKYRYYEVPPEAVRKGFLSKLARYGRAPSAGWDRLFIRRRIGDEPDPTNDHNYLIWVRDDLLAITMGNDALDQSFITAAGIKGIDYNIPENRHGFRQWTIYQGQIVNLKKLLTQDLALAVKDEYRIYRVDGDRVPFMPALFHTVYKNADAYYIVVPWGAGQWDKRGYIAVSQGKVVGTTKSDKPAMIKLAKEYHAQLGFATPGAKVEAGKGRTISPGSNFHEMLKYVAANPGQPRSGWYVKHLGLSAQGMPGWTSKTSPDGEAARKGLITHHDEGKKEGSYQLRITPWGQKILDRFNAGERVPVTDLDQPR</sequence>
<proteinExistence type="predicted"/>
<organism evidence="1">
    <name type="scientific">uncultured Caudovirales phage</name>
    <dbReference type="NCBI Taxonomy" id="2100421"/>
    <lineage>
        <taxon>Viruses</taxon>
        <taxon>Duplodnaviria</taxon>
        <taxon>Heunggongvirae</taxon>
        <taxon>Uroviricota</taxon>
        <taxon>Caudoviricetes</taxon>
        <taxon>Peduoviridae</taxon>
        <taxon>Maltschvirus</taxon>
        <taxon>Maltschvirus maltsch</taxon>
    </lineage>
</organism>
<protein>
    <submittedName>
        <fullName evidence="1">PcfJ-like protein</fullName>
    </submittedName>
</protein>
<evidence type="ECO:0000313" key="1">
    <source>
        <dbReference type="EMBL" id="CAB4122392.1"/>
    </source>
</evidence>
<accession>A0A6J5KMI9</accession>
<name>A0A6J5KMI9_9CAUD</name>
<dbReference type="EMBL" id="LR796167">
    <property type="protein sequence ID" value="CAB4122392.1"/>
    <property type="molecule type" value="Genomic_DNA"/>
</dbReference>
<gene>
    <name evidence="1" type="ORF">UFOVP29_15</name>
</gene>
<reference evidence="1" key="1">
    <citation type="submission" date="2020-04" db="EMBL/GenBank/DDBJ databases">
        <authorList>
            <person name="Chiriac C."/>
            <person name="Salcher M."/>
            <person name="Ghai R."/>
            <person name="Kavagutti S V."/>
        </authorList>
    </citation>
    <scope>NUCLEOTIDE SEQUENCE</scope>
</reference>